<evidence type="ECO:0000259" key="6">
    <source>
        <dbReference type="PROSITE" id="PS52014"/>
    </source>
</evidence>
<dbReference type="GO" id="GO:0003677">
    <property type="term" value="F:DNA binding"/>
    <property type="evidence" value="ECO:0007669"/>
    <property type="project" value="InterPro"/>
</dbReference>
<dbReference type="AlphaFoldDB" id="A0AAD9KRM7"/>
<sequence>MSAAKHKDAILESIDQLRKRKARPDVERICHMVERKHGLSLEDTKTDLGKLVEEGIVVKVEYKGNTSYRNAEKLKTSKLGNVQQNANNVKDILYRAIIALTEPGEDGRREKRLGASVKDLQKWILREDSSEKIAKTRFRLQLALHRAVDANVLLRLANGKYVLSGVNRNGKAKVDEAASPQPHSHSALDDQEASPTPSTSTATAAPTPPSNGSTPNGKTTNLTKKGVKGRPPNKRKVCVLCKLLDKQLFIFY</sequence>
<keyword evidence="8" id="KW-1185">Reference proteome</keyword>
<keyword evidence="2" id="KW-0597">Phosphoprotein</keyword>
<dbReference type="InterPro" id="IPR048589">
    <property type="entry name" value="SAMD1-like_WH"/>
</dbReference>
<organism evidence="7 8">
    <name type="scientific">Ridgeia piscesae</name>
    <name type="common">Tubeworm</name>
    <dbReference type="NCBI Taxonomy" id="27915"/>
    <lineage>
        <taxon>Eukaryota</taxon>
        <taxon>Metazoa</taxon>
        <taxon>Spiralia</taxon>
        <taxon>Lophotrochozoa</taxon>
        <taxon>Annelida</taxon>
        <taxon>Polychaeta</taxon>
        <taxon>Sedentaria</taxon>
        <taxon>Canalipalpata</taxon>
        <taxon>Sabellida</taxon>
        <taxon>Siboglinidae</taxon>
        <taxon>Ridgeia</taxon>
    </lineage>
</organism>
<dbReference type="PROSITE" id="PS52014">
    <property type="entry name" value="SAMD1_WH"/>
    <property type="match status" value="1"/>
</dbReference>
<keyword evidence="4" id="KW-0539">Nucleus</keyword>
<evidence type="ECO:0000256" key="4">
    <source>
        <dbReference type="ARBA" id="ARBA00023242"/>
    </source>
</evidence>
<keyword evidence="3" id="KW-0156">Chromatin regulator</keyword>
<feature type="compositionally biased region" description="Low complexity" evidence="5">
    <location>
        <begin position="193"/>
        <end position="217"/>
    </location>
</feature>
<accession>A0AAD9KRM7</accession>
<dbReference type="EMBL" id="JAODUO010000664">
    <property type="protein sequence ID" value="KAK2176404.1"/>
    <property type="molecule type" value="Genomic_DNA"/>
</dbReference>
<dbReference type="GO" id="GO:0005634">
    <property type="term" value="C:nucleus"/>
    <property type="evidence" value="ECO:0007669"/>
    <property type="project" value="UniProtKB-SubCell"/>
</dbReference>
<evidence type="ECO:0000313" key="8">
    <source>
        <dbReference type="Proteomes" id="UP001209878"/>
    </source>
</evidence>
<evidence type="ECO:0000256" key="5">
    <source>
        <dbReference type="SAM" id="MobiDB-lite"/>
    </source>
</evidence>
<name>A0AAD9KRM7_RIDPI</name>
<dbReference type="Proteomes" id="UP001209878">
    <property type="component" value="Unassembled WGS sequence"/>
</dbReference>
<dbReference type="Pfam" id="PF21524">
    <property type="entry name" value="SAMD1_WH"/>
    <property type="match status" value="1"/>
</dbReference>
<evidence type="ECO:0000256" key="2">
    <source>
        <dbReference type="ARBA" id="ARBA00022553"/>
    </source>
</evidence>
<evidence type="ECO:0000313" key="7">
    <source>
        <dbReference type="EMBL" id="KAK2176404.1"/>
    </source>
</evidence>
<feature type="domain" description="SAMD1-like winged helix (WH)" evidence="6">
    <location>
        <begin position="1"/>
        <end position="74"/>
    </location>
</feature>
<proteinExistence type="predicted"/>
<comment type="subcellular location">
    <subcellularLocation>
        <location evidence="1">Nucleus</location>
    </subcellularLocation>
</comment>
<evidence type="ECO:0000256" key="1">
    <source>
        <dbReference type="ARBA" id="ARBA00004123"/>
    </source>
</evidence>
<protein>
    <recommendedName>
        <fullName evidence="6">SAMD1-like winged helix (WH) domain-containing protein</fullName>
    </recommendedName>
</protein>
<gene>
    <name evidence="7" type="ORF">NP493_664g02048</name>
</gene>
<reference evidence="7" key="1">
    <citation type="journal article" date="2023" name="Mol. Biol. Evol.">
        <title>Third-Generation Sequencing Reveals the Adaptive Role of the Epigenome in Three Deep-Sea Polychaetes.</title>
        <authorList>
            <person name="Perez M."/>
            <person name="Aroh O."/>
            <person name="Sun Y."/>
            <person name="Lan Y."/>
            <person name="Juniper S.K."/>
            <person name="Young C.R."/>
            <person name="Angers B."/>
            <person name="Qian P.Y."/>
        </authorList>
    </citation>
    <scope>NUCLEOTIDE SEQUENCE</scope>
    <source>
        <strain evidence="7">R07B-5</strain>
    </source>
</reference>
<evidence type="ECO:0000256" key="3">
    <source>
        <dbReference type="ARBA" id="ARBA00022853"/>
    </source>
</evidence>
<comment type="caution">
    <text evidence="7">The sequence shown here is derived from an EMBL/GenBank/DDBJ whole genome shotgun (WGS) entry which is preliminary data.</text>
</comment>
<feature type="region of interest" description="Disordered" evidence="5">
    <location>
        <begin position="173"/>
        <end position="232"/>
    </location>
</feature>
<dbReference type="GO" id="GO:0006325">
    <property type="term" value="P:chromatin organization"/>
    <property type="evidence" value="ECO:0007669"/>
    <property type="project" value="UniProtKB-KW"/>
</dbReference>